<dbReference type="Proteomes" id="UP001288944">
    <property type="component" value="Unassembled WGS sequence"/>
</dbReference>
<organism evidence="2 3">
    <name type="scientific">Clostridium perfringens</name>
    <dbReference type="NCBI Taxonomy" id="1502"/>
    <lineage>
        <taxon>Bacteria</taxon>
        <taxon>Bacillati</taxon>
        <taxon>Bacillota</taxon>
        <taxon>Clostridia</taxon>
        <taxon>Eubacteriales</taxon>
        <taxon>Clostridiaceae</taxon>
        <taxon>Clostridium</taxon>
    </lineage>
</organism>
<accession>A0AAW9KNM8</accession>
<evidence type="ECO:0000313" key="3">
    <source>
        <dbReference type="Proteomes" id="UP001288944"/>
    </source>
</evidence>
<keyword evidence="1" id="KW-1133">Transmembrane helix</keyword>
<feature type="transmembrane region" description="Helical" evidence="1">
    <location>
        <begin position="63"/>
        <end position="83"/>
    </location>
</feature>
<dbReference type="AlphaFoldDB" id="A0AAW9KNM8"/>
<sequence>MLKSLLSLGLYLILSIGIVIVPVKLTHYFCKVKKIKINRWVIGCVGPLILIIPKLLFAQMPDFIWKILIFIFITSVIMFFELSRMMIENKEMKGLIDYSKYIKPNKRKVK</sequence>
<dbReference type="EMBL" id="WNUR01000494">
    <property type="protein sequence ID" value="MDZ7542795.1"/>
    <property type="molecule type" value="Genomic_DNA"/>
</dbReference>
<gene>
    <name evidence="2" type="ORF">GNF83_16725</name>
</gene>
<keyword evidence="1" id="KW-0812">Transmembrane</keyword>
<protein>
    <submittedName>
        <fullName evidence="2">Uncharacterized protein</fullName>
    </submittedName>
</protein>
<feature type="transmembrane region" description="Helical" evidence="1">
    <location>
        <begin position="37"/>
        <end position="57"/>
    </location>
</feature>
<comment type="caution">
    <text evidence="2">The sequence shown here is derived from an EMBL/GenBank/DDBJ whole genome shotgun (WGS) entry which is preliminary data.</text>
</comment>
<name>A0AAW9KNM8_CLOPF</name>
<keyword evidence="1" id="KW-0472">Membrane</keyword>
<proteinExistence type="predicted"/>
<evidence type="ECO:0000313" key="2">
    <source>
        <dbReference type="EMBL" id="MDZ7542795.1"/>
    </source>
</evidence>
<evidence type="ECO:0000256" key="1">
    <source>
        <dbReference type="SAM" id="Phobius"/>
    </source>
</evidence>
<reference evidence="2" key="1">
    <citation type="submission" date="2019-11" db="EMBL/GenBank/DDBJ databases">
        <title>Characterization of Clostridium perfringens isolates from swine manure treated agricultural soils.</title>
        <authorList>
            <person name="Wushke S.T."/>
        </authorList>
    </citation>
    <scope>NUCLEOTIDE SEQUENCE</scope>
    <source>
        <strain evidence="2">X62</strain>
    </source>
</reference>
<feature type="transmembrane region" description="Helical" evidence="1">
    <location>
        <begin position="6"/>
        <end position="25"/>
    </location>
</feature>